<organism evidence="14 15">
    <name type="scientific">Cherax quadricarinatus</name>
    <name type="common">Australian red claw crayfish</name>
    <dbReference type="NCBI Taxonomy" id="27406"/>
    <lineage>
        <taxon>Eukaryota</taxon>
        <taxon>Metazoa</taxon>
        <taxon>Ecdysozoa</taxon>
        <taxon>Arthropoda</taxon>
        <taxon>Crustacea</taxon>
        <taxon>Multicrustacea</taxon>
        <taxon>Malacostraca</taxon>
        <taxon>Eumalacostraca</taxon>
        <taxon>Eucarida</taxon>
        <taxon>Decapoda</taxon>
        <taxon>Pleocyemata</taxon>
        <taxon>Astacidea</taxon>
        <taxon>Parastacoidea</taxon>
        <taxon>Parastacidae</taxon>
        <taxon>Cherax</taxon>
    </lineage>
</organism>
<reference evidence="14 15" key="1">
    <citation type="journal article" date="2024" name="BMC Genomics">
        <title>Genome assembly of redclaw crayfish (Cherax quadricarinatus) provides insights into its immune adaptation and hypoxia tolerance.</title>
        <authorList>
            <person name="Liu Z."/>
            <person name="Zheng J."/>
            <person name="Li H."/>
            <person name="Fang K."/>
            <person name="Wang S."/>
            <person name="He J."/>
            <person name="Zhou D."/>
            <person name="Weng S."/>
            <person name="Chi M."/>
            <person name="Gu Z."/>
            <person name="He J."/>
            <person name="Li F."/>
            <person name="Wang M."/>
        </authorList>
    </citation>
    <scope>NUCLEOTIDE SEQUENCE [LARGE SCALE GENOMIC DNA]</scope>
    <source>
        <strain evidence="14">ZL_2023a</strain>
    </source>
</reference>
<dbReference type="Pfam" id="PF00096">
    <property type="entry name" value="zf-C2H2"/>
    <property type="match status" value="1"/>
</dbReference>
<feature type="compositionally biased region" description="Polar residues" evidence="12">
    <location>
        <begin position="1"/>
        <end position="14"/>
    </location>
</feature>
<comment type="caution">
    <text evidence="14">The sequence shown here is derived from an EMBL/GenBank/DDBJ whole genome shotgun (WGS) entry which is preliminary data.</text>
</comment>
<keyword evidence="7" id="KW-0805">Transcription regulation</keyword>
<dbReference type="InterPro" id="IPR013087">
    <property type="entry name" value="Znf_C2H2_type"/>
</dbReference>
<dbReference type="Gene3D" id="3.30.160.60">
    <property type="entry name" value="Classic Zinc Finger"/>
    <property type="match status" value="2"/>
</dbReference>
<dbReference type="Proteomes" id="UP001445076">
    <property type="component" value="Unassembled WGS sequence"/>
</dbReference>
<evidence type="ECO:0000256" key="7">
    <source>
        <dbReference type="ARBA" id="ARBA00023015"/>
    </source>
</evidence>
<feature type="non-terminal residue" evidence="14">
    <location>
        <position position="1"/>
    </location>
</feature>
<evidence type="ECO:0000256" key="10">
    <source>
        <dbReference type="ARBA" id="ARBA00023242"/>
    </source>
</evidence>
<dbReference type="FunFam" id="3.30.160.60:FF:000744">
    <property type="entry name" value="zinc finger E-box-binding homeobox 1"/>
    <property type="match status" value="1"/>
</dbReference>
<dbReference type="GO" id="GO:0005634">
    <property type="term" value="C:nucleus"/>
    <property type="evidence" value="ECO:0007669"/>
    <property type="project" value="UniProtKB-SubCell"/>
</dbReference>
<evidence type="ECO:0000256" key="8">
    <source>
        <dbReference type="ARBA" id="ARBA00023125"/>
    </source>
</evidence>
<name>A0AAW0Y5N4_CHEQU</name>
<comment type="subcellular location">
    <subcellularLocation>
        <location evidence="1">Nucleus</location>
    </subcellularLocation>
</comment>
<comment type="similarity">
    <text evidence="2">Belongs to the krueppel C2H2-type zinc-finger protein family.</text>
</comment>
<evidence type="ECO:0000256" key="4">
    <source>
        <dbReference type="ARBA" id="ARBA00022737"/>
    </source>
</evidence>
<keyword evidence="3" id="KW-0479">Metal-binding</keyword>
<keyword evidence="6" id="KW-0862">Zinc</keyword>
<accession>A0AAW0Y5N4</accession>
<feature type="region of interest" description="Disordered" evidence="12">
    <location>
        <begin position="33"/>
        <end position="61"/>
    </location>
</feature>
<dbReference type="SUPFAM" id="SSF57667">
    <property type="entry name" value="beta-beta-alpha zinc fingers"/>
    <property type="match status" value="1"/>
</dbReference>
<evidence type="ECO:0000313" key="14">
    <source>
        <dbReference type="EMBL" id="KAK8752158.1"/>
    </source>
</evidence>
<dbReference type="InterPro" id="IPR051967">
    <property type="entry name" value="Krueppel_C2H2-ZF"/>
</dbReference>
<feature type="compositionally biased region" description="Basic and acidic residues" evidence="12">
    <location>
        <begin position="50"/>
        <end position="61"/>
    </location>
</feature>
<proteinExistence type="inferred from homology"/>
<dbReference type="GO" id="GO:0000981">
    <property type="term" value="F:DNA-binding transcription factor activity, RNA polymerase II-specific"/>
    <property type="evidence" value="ECO:0007669"/>
    <property type="project" value="TreeGrafter"/>
</dbReference>
<keyword evidence="15" id="KW-1185">Reference proteome</keyword>
<dbReference type="InterPro" id="IPR036236">
    <property type="entry name" value="Znf_C2H2_sf"/>
</dbReference>
<dbReference type="EMBL" id="JARKIK010000005">
    <property type="protein sequence ID" value="KAK8752158.1"/>
    <property type="molecule type" value="Genomic_DNA"/>
</dbReference>
<keyword evidence="10" id="KW-0539">Nucleus</keyword>
<evidence type="ECO:0000256" key="5">
    <source>
        <dbReference type="ARBA" id="ARBA00022771"/>
    </source>
</evidence>
<evidence type="ECO:0000256" key="3">
    <source>
        <dbReference type="ARBA" id="ARBA00022723"/>
    </source>
</evidence>
<evidence type="ECO:0000256" key="12">
    <source>
        <dbReference type="SAM" id="MobiDB-lite"/>
    </source>
</evidence>
<evidence type="ECO:0000256" key="11">
    <source>
        <dbReference type="PROSITE-ProRule" id="PRU00042"/>
    </source>
</evidence>
<sequence length="161" mass="17682">TKGSGNKDVGSSQAHLRHSYRLPVNPNIPLVEASSHHARSSQPHSLGRICKTEDSSHPDAHPAMRSLAPLNLQMYSVSGPGPGYACFLCGKTFGLKHNLYRHLRTHTGERPHQCPHCDYRGSRRSHVLTHINRVHQKHDQGDNLTLSVEATNNPPPASGSI</sequence>
<evidence type="ECO:0000256" key="1">
    <source>
        <dbReference type="ARBA" id="ARBA00004123"/>
    </source>
</evidence>
<dbReference type="GO" id="GO:0008270">
    <property type="term" value="F:zinc ion binding"/>
    <property type="evidence" value="ECO:0007669"/>
    <property type="project" value="UniProtKB-KW"/>
</dbReference>
<dbReference type="PANTHER" id="PTHR45925">
    <property type="entry name" value="ZINC FINGER PROTEIN"/>
    <property type="match status" value="1"/>
</dbReference>
<evidence type="ECO:0000256" key="6">
    <source>
        <dbReference type="ARBA" id="ARBA00022833"/>
    </source>
</evidence>
<keyword evidence="9" id="KW-0804">Transcription</keyword>
<feature type="compositionally biased region" description="Polar residues" evidence="12">
    <location>
        <begin position="142"/>
        <end position="152"/>
    </location>
</feature>
<keyword evidence="5 11" id="KW-0863">Zinc-finger</keyword>
<keyword evidence="4" id="KW-0677">Repeat</keyword>
<evidence type="ECO:0000256" key="2">
    <source>
        <dbReference type="ARBA" id="ARBA00006991"/>
    </source>
</evidence>
<protein>
    <recommendedName>
        <fullName evidence="13">C2H2-type domain-containing protein</fullName>
    </recommendedName>
</protein>
<feature type="region of interest" description="Disordered" evidence="12">
    <location>
        <begin position="1"/>
        <end position="21"/>
    </location>
</feature>
<dbReference type="GO" id="GO:0000978">
    <property type="term" value="F:RNA polymerase II cis-regulatory region sequence-specific DNA binding"/>
    <property type="evidence" value="ECO:0007669"/>
    <property type="project" value="TreeGrafter"/>
</dbReference>
<dbReference type="PROSITE" id="PS00028">
    <property type="entry name" value="ZINC_FINGER_C2H2_1"/>
    <property type="match status" value="1"/>
</dbReference>
<gene>
    <name evidence="14" type="ORF">OTU49_012369</name>
</gene>
<dbReference type="PROSITE" id="PS50157">
    <property type="entry name" value="ZINC_FINGER_C2H2_2"/>
    <property type="match status" value="1"/>
</dbReference>
<evidence type="ECO:0000313" key="15">
    <source>
        <dbReference type="Proteomes" id="UP001445076"/>
    </source>
</evidence>
<dbReference type="AlphaFoldDB" id="A0AAW0Y5N4"/>
<feature type="domain" description="C2H2-type" evidence="13">
    <location>
        <begin position="84"/>
        <end position="111"/>
    </location>
</feature>
<evidence type="ECO:0000256" key="9">
    <source>
        <dbReference type="ARBA" id="ARBA00023163"/>
    </source>
</evidence>
<dbReference type="SMART" id="SM00355">
    <property type="entry name" value="ZnF_C2H2"/>
    <property type="match status" value="2"/>
</dbReference>
<feature type="region of interest" description="Disordered" evidence="12">
    <location>
        <begin position="137"/>
        <end position="161"/>
    </location>
</feature>
<evidence type="ECO:0000259" key="13">
    <source>
        <dbReference type="PROSITE" id="PS50157"/>
    </source>
</evidence>
<keyword evidence="8" id="KW-0238">DNA-binding</keyword>